<evidence type="ECO:0000256" key="9">
    <source>
        <dbReference type="ARBA" id="ARBA00031501"/>
    </source>
</evidence>
<dbReference type="Pfam" id="PF02446">
    <property type="entry name" value="Glyco_hydro_77"/>
    <property type="match status" value="1"/>
</dbReference>
<dbReference type="PANTHER" id="PTHR32438:SF5">
    <property type="entry name" value="4-ALPHA-GLUCANOTRANSFERASE DPE1, CHLOROPLASTIC_AMYLOPLASTIC"/>
    <property type="match status" value="1"/>
</dbReference>
<proteinExistence type="inferred from homology"/>
<evidence type="ECO:0000256" key="8">
    <source>
        <dbReference type="ARBA" id="ARBA00031423"/>
    </source>
</evidence>
<sequence length="682" mass="74877">MTDACLASLAQAVGIHLDWTSADHQPQRVSPEVQRALLEALGFPAQSPEQIARSLAEVRHRQAAPPALLTVDRGAPLDLDDRFLGDSPFQLQLEDGSRIDGRLDDQGRLPPQQQCGYHQLRIGDAQLALAVTPPRCPTVAELCGGRQRVWGLAAQVYSLRREHDGGLGDLGALQDLLRSAARHGADALAISPLHAMFAAARQAYSPYSPSSRLFFNELHAAPEDLFGAAAVQRAIASCGLAEEMRRLESLALIDWPAVSVVRERLLRQLHMEFRHGPEELQQDFAQFRVQGGEALMHHCAFQVLQERRRAAGDGLDWRNWPAEYQTPYSPLVQSFIAAEEAEIGYQLFAQWLAARSLHRAQRVGREAGMGIGLIADLAVGADPAGSQAWSRQDELLSGVSVGAPPDILNRSGQSWGLSAFSPDGLRRHGFRGFIEMLRANLAHVGGLRIDHAIGLRRLWLIPRGASAEAGAYLEYPMHDLLRLICLEASRARALIIGEDLGTIPEGLRETLAWRGILGTRVLLFEQHGGHFIAPQHWSAEALATSTTHDLPPLEGWLRGRDIEWRELSNHYAPEVAAGERHLREAERHGLLAALRGYQGEHDGPVEAAAGFLGATPAPLVLLPLEDALASDEQPNLPGPGDTHPNWRRRWPTPAAQMLDSPEVAARLQRLDAARRHAEPRHD</sequence>
<keyword evidence="5 10" id="KW-0328">Glycosyltransferase</keyword>
<dbReference type="Proteomes" id="UP000242957">
    <property type="component" value="Unassembled WGS sequence"/>
</dbReference>
<dbReference type="InterPro" id="IPR017853">
    <property type="entry name" value="GH"/>
</dbReference>
<gene>
    <name evidence="12" type="ORF">SAMN05216193_10470</name>
</gene>
<dbReference type="Gene3D" id="3.20.20.80">
    <property type="entry name" value="Glycosidases"/>
    <property type="match status" value="1"/>
</dbReference>
<evidence type="ECO:0000256" key="5">
    <source>
        <dbReference type="ARBA" id="ARBA00022676"/>
    </source>
</evidence>
<evidence type="ECO:0000256" key="6">
    <source>
        <dbReference type="ARBA" id="ARBA00022679"/>
    </source>
</evidence>
<keyword evidence="6 10" id="KW-0808">Transferase</keyword>
<dbReference type="SUPFAM" id="SSF51445">
    <property type="entry name" value="(Trans)glycosidases"/>
    <property type="match status" value="1"/>
</dbReference>
<comment type="similarity">
    <text evidence="2 10">Belongs to the disproportionating enzyme family.</text>
</comment>
<dbReference type="GO" id="GO:0005975">
    <property type="term" value="P:carbohydrate metabolic process"/>
    <property type="evidence" value="ECO:0007669"/>
    <property type="project" value="InterPro"/>
</dbReference>
<reference evidence="13" key="1">
    <citation type="submission" date="2016-10" db="EMBL/GenBank/DDBJ databases">
        <authorList>
            <person name="Varghese N."/>
            <person name="Submissions S."/>
        </authorList>
    </citation>
    <scope>NUCLEOTIDE SEQUENCE [LARGE SCALE GENOMIC DNA]</scope>
    <source>
        <strain evidence="13">JCM 21621</strain>
    </source>
</reference>
<dbReference type="PANTHER" id="PTHR32438">
    <property type="entry name" value="4-ALPHA-GLUCANOTRANSFERASE DPE1, CHLOROPLASTIC/AMYLOPLASTIC"/>
    <property type="match status" value="1"/>
</dbReference>
<dbReference type="RefSeq" id="WP_084314340.1">
    <property type="nucleotide sequence ID" value="NZ_FNIJ01000004.1"/>
</dbReference>
<dbReference type="EC" id="2.4.1.25" evidence="3 10"/>
<evidence type="ECO:0000256" key="10">
    <source>
        <dbReference type="RuleBase" id="RU361207"/>
    </source>
</evidence>
<accession>A0A1H0CYL3</accession>
<name>A0A1H0CYL3_9PSED</name>
<evidence type="ECO:0000313" key="12">
    <source>
        <dbReference type="EMBL" id="SDN63000.1"/>
    </source>
</evidence>
<keyword evidence="7 10" id="KW-0119">Carbohydrate metabolism</keyword>
<evidence type="ECO:0000256" key="7">
    <source>
        <dbReference type="ARBA" id="ARBA00023277"/>
    </source>
</evidence>
<protein>
    <recommendedName>
        <fullName evidence="4 10">4-alpha-glucanotransferase</fullName>
        <ecNumber evidence="3 10">2.4.1.25</ecNumber>
    </recommendedName>
    <alternativeName>
        <fullName evidence="8 10">Amylomaltase</fullName>
    </alternativeName>
    <alternativeName>
        <fullName evidence="9 10">Disproportionating enzyme</fullName>
    </alternativeName>
</protein>
<evidence type="ECO:0000256" key="3">
    <source>
        <dbReference type="ARBA" id="ARBA00012560"/>
    </source>
</evidence>
<dbReference type="InterPro" id="IPR003385">
    <property type="entry name" value="Glyco_hydro_77"/>
</dbReference>
<dbReference type="GO" id="GO:0004134">
    <property type="term" value="F:4-alpha-glucanotransferase activity"/>
    <property type="evidence" value="ECO:0007669"/>
    <property type="project" value="UniProtKB-EC"/>
</dbReference>
<dbReference type="NCBIfam" id="TIGR00217">
    <property type="entry name" value="malQ"/>
    <property type="match status" value="1"/>
</dbReference>
<comment type="catalytic activity">
    <reaction evidence="1 10">
        <text>Transfers a segment of a (1-&gt;4)-alpha-D-glucan to a new position in an acceptor, which may be glucose or a (1-&gt;4)-alpha-D-glucan.</text>
        <dbReference type="EC" id="2.4.1.25"/>
    </reaction>
</comment>
<dbReference type="STRING" id="198616.SAMN05216193_10470"/>
<evidence type="ECO:0000256" key="1">
    <source>
        <dbReference type="ARBA" id="ARBA00000439"/>
    </source>
</evidence>
<dbReference type="AlphaFoldDB" id="A0A1H0CYL3"/>
<evidence type="ECO:0000256" key="2">
    <source>
        <dbReference type="ARBA" id="ARBA00005684"/>
    </source>
</evidence>
<evidence type="ECO:0000256" key="11">
    <source>
        <dbReference type="SAM" id="MobiDB-lite"/>
    </source>
</evidence>
<evidence type="ECO:0000313" key="13">
    <source>
        <dbReference type="Proteomes" id="UP000242957"/>
    </source>
</evidence>
<organism evidence="12 13">
    <name type="scientific">Pseudomonas jinjuensis</name>
    <dbReference type="NCBI Taxonomy" id="198616"/>
    <lineage>
        <taxon>Bacteria</taxon>
        <taxon>Pseudomonadati</taxon>
        <taxon>Pseudomonadota</taxon>
        <taxon>Gammaproteobacteria</taxon>
        <taxon>Pseudomonadales</taxon>
        <taxon>Pseudomonadaceae</taxon>
        <taxon>Pseudomonas</taxon>
    </lineage>
</organism>
<feature type="region of interest" description="Disordered" evidence="11">
    <location>
        <begin position="630"/>
        <end position="661"/>
    </location>
</feature>
<keyword evidence="13" id="KW-1185">Reference proteome</keyword>
<dbReference type="EMBL" id="FNIJ01000004">
    <property type="protein sequence ID" value="SDN63000.1"/>
    <property type="molecule type" value="Genomic_DNA"/>
</dbReference>
<dbReference type="OrthoDB" id="9763489at2"/>
<evidence type="ECO:0000256" key="4">
    <source>
        <dbReference type="ARBA" id="ARBA00020295"/>
    </source>
</evidence>